<dbReference type="EnsemblMetazoa" id="XM_038207938.1">
    <property type="protein sequence ID" value="XP_038063866.1"/>
    <property type="gene ID" value="LOC119734434"/>
</dbReference>
<dbReference type="GO" id="GO:0005524">
    <property type="term" value="F:ATP binding"/>
    <property type="evidence" value="ECO:0007669"/>
    <property type="project" value="UniProtKB-UniRule"/>
</dbReference>
<dbReference type="CDD" id="cd23804">
    <property type="entry name" value="UBCc_UBE2S"/>
    <property type="match status" value="1"/>
</dbReference>
<dbReference type="FunFam" id="3.10.110.10:FF:000034">
    <property type="entry name" value="Ubiquitin-conjugating enzyme E2 S"/>
    <property type="match status" value="1"/>
</dbReference>
<organism evidence="14 15">
    <name type="scientific">Patiria miniata</name>
    <name type="common">Bat star</name>
    <name type="synonym">Asterina miniata</name>
    <dbReference type="NCBI Taxonomy" id="46514"/>
    <lineage>
        <taxon>Eukaryota</taxon>
        <taxon>Metazoa</taxon>
        <taxon>Echinodermata</taxon>
        <taxon>Eleutherozoa</taxon>
        <taxon>Asterozoa</taxon>
        <taxon>Asteroidea</taxon>
        <taxon>Valvatacea</taxon>
        <taxon>Valvatida</taxon>
        <taxon>Asterinidae</taxon>
        <taxon>Patiria</taxon>
    </lineage>
</organism>
<feature type="active site" description="Glycyl thioester intermediate" evidence="10">
    <location>
        <position position="139"/>
    </location>
</feature>
<dbReference type="RefSeq" id="XP_038063866.1">
    <property type="nucleotide sequence ID" value="XM_038207938.1"/>
</dbReference>
<evidence type="ECO:0000256" key="5">
    <source>
        <dbReference type="ARBA" id="ARBA00022679"/>
    </source>
</evidence>
<evidence type="ECO:0000256" key="1">
    <source>
        <dbReference type="ARBA" id="ARBA00000485"/>
    </source>
</evidence>
<dbReference type="InterPro" id="IPR016135">
    <property type="entry name" value="UBQ-conjugating_enzyme/RWD"/>
</dbReference>
<evidence type="ECO:0000256" key="4">
    <source>
        <dbReference type="ARBA" id="ARBA00022618"/>
    </source>
</evidence>
<evidence type="ECO:0000256" key="8">
    <source>
        <dbReference type="ARBA" id="ARBA00022840"/>
    </source>
</evidence>
<evidence type="ECO:0000256" key="3">
    <source>
        <dbReference type="ARBA" id="ARBA00012486"/>
    </source>
</evidence>
<evidence type="ECO:0000256" key="12">
    <source>
        <dbReference type="SAM" id="MobiDB-lite"/>
    </source>
</evidence>
<keyword evidence="15" id="KW-1185">Reference proteome</keyword>
<feature type="region of interest" description="Disordered" evidence="12">
    <location>
        <begin position="202"/>
        <end position="253"/>
    </location>
</feature>
<comment type="similarity">
    <text evidence="11">Belongs to the ubiquitin-conjugating enzyme family.</text>
</comment>
<evidence type="ECO:0000256" key="2">
    <source>
        <dbReference type="ARBA" id="ARBA00004906"/>
    </source>
</evidence>
<dbReference type="PROSITE" id="PS50127">
    <property type="entry name" value="UBC_2"/>
    <property type="match status" value="1"/>
</dbReference>
<dbReference type="EC" id="2.3.2.23" evidence="3"/>
<dbReference type="AlphaFoldDB" id="A0A914AJY2"/>
<keyword evidence="6 11" id="KW-0547">Nucleotide-binding</keyword>
<evidence type="ECO:0000256" key="6">
    <source>
        <dbReference type="ARBA" id="ARBA00022741"/>
    </source>
</evidence>
<protein>
    <recommendedName>
        <fullName evidence="3">E2 ubiquitin-conjugating enzyme</fullName>
        <ecNumber evidence="3">2.3.2.23</ecNumber>
    </recommendedName>
</protein>
<feature type="compositionally biased region" description="Basic residues" evidence="12">
    <location>
        <begin position="229"/>
        <end position="253"/>
    </location>
</feature>
<evidence type="ECO:0000313" key="14">
    <source>
        <dbReference type="EnsemblMetazoa" id="XP_038063866.1"/>
    </source>
</evidence>
<dbReference type="InterPro" id="IPR023313">
    <property type="entry name" value="UBQ-conjugating_AS"/>
</dbReference>
<dbReference type="InterPro" id="IPR000608">
    <property type="entry name" value="UBC"/>
</dbReference>
<keyword evidence="7 11" id="KW-0833">Ubl conjugation pathway</keyword>
<evidence type="ECO:0000259" key="13">
    <source>
        <dbReference type="PROSITE" id="PS50127"/>
    </source>
</evidence>
<dbReference type="GO" id="GO:0051301">
    <property type="term" value="P:cell division"/>
    <property type="evidence" value="ECO:0007669"/>
    <property type="project" value="UniProtKB-KW"/>
</dbReference>
<evidence type="ECO:0000256" key="7">
    <source>
        <dbReference type="ARBA" id="ARBA00022786"/>
    </source>
</evidence>
<keyword evidence="8 11" id="KW-0067">ATP-binding</keyword>
<name>A0A914AJY2_PATMI</name>
<dbReference type="GO" id="GO:0031145">
    <property type="term" value="P:anaphase-promoting complex-dependent catabolic process"/>
    <property type="evidence" value="ECO:0007669"/>
    <property type="project" value="UniProtKB-ARBA"/>
</dbReference>
<dbReference type="GeneID" id="119734434"/>
<feature type="domain" description="UBC core" evidence="13">
    <location>
        <begin position="55"/>
        <end position="201"/>
    </location>
</feature>
<keyword evidence="4" id="KW-0132">Cell division</keyword>
<keyword evidence="5" id="KW-0808">Transferase</keyword>
<reference evidence="14" key="1">
    <citation type="submission" date="2022-11" db="UniProtKB">
        <authorList>
            <consortium name="EnsemblMetazoa"/>
        </authorList>
    </citation>
    <scope>IDENTIFICATION</scope>
</reference>
<dbReference type="PANTHER" id="PTHR24067">
    <property type="entry name" value="UBIQUITIN-CONJUGATING ENZYME E2"/>
    <property type="match status" value="1"/>
</dbReference>
<dbReference type="Pfam" id="PF00179">
    <property type="entry name" value="UQ_con"/>
    <property type="match status" value="1"/>
</dbReference>
<sequence length="253" mass="28079">MTVTYVWDLCRLNHRLCGGAFVGTERKIHFTSNILELIFKMALPGSSNVENLSPQVLRQVAKEVADLCSNPPEGVKLLPSEEDITDIQASIEGPSGTPYAGGIFRVKLVLGKDFPRAPPKGYFLTKVFHPNVASNGEICVNTLKRDWKADMGIKHLLLTIKCLLIYPNPESALNEEAGRLLLEQYDDYFMRAKMMTDIHAKSARGAKESREVDENCPSTSGANTSGPVAKKHAGDKKVLDKKKRDKKRALKRL</sequence>
<dbReference type="Proteomes" id="UP000887568">
    <property type="component" value="Unplaced"/>
</dbReference>
<proteinExistence type="inferred from homology"/>
<feature type="compositionally biased region" description="Basic and acidic residues" evidence="12">
    <location>
        <begin position="202"/>
        <end position="213"/>
    </location>
</feature>
<comment type="pathway">
    <text evidence="2">Protein modification; protein ubiquitination.</text>
</comment>
<dbReference type="OMA" id="RMIQEPQ"/>
<dbReference type="InterPro" id="IPR050113">
    <property type="entry name" value="Ub_conjugating_enzyme"/>
</dbReference>
<evidence type="ECO:0000256" key="9">
    <source>
        <dbReference type="ARBA" id="ARBA00023306"/>
    </source>
</evidence>
<evidence type="ECO:0000313" key="15">
    <source>
        <dbReference type="Proteomes" id="UP000887568"/>
    </source>
</evidence>
<keyword evidence="9" id="KW-0131">Cell cycle</keyword>
<feature type="compositionally biased region" description="Polar residues" evidence="12">
    <location>
        <begin position="216"/>
        <end position="226"/>
    </location>
</feature>
<dbReference type="OrthoDB" id="10069349at2759"/>
<evidence type="ECO:0000256" key="10">
    <source>
        <dbReference type="PROSITE-ProRule" id="PRU10133"/>
    </source>
</evidence>
<dbReference type="SUPFAM" id="SSF54495">
    <property type="entry name" value="UBC-like"/>
    <property type="match status" value="1"/>
</dbReference>
<evidence type="ECO:0000256" key="11">
    <source>
        <dbReference type="RuleBase" id="RU362109"/>
    </source>
</evidence>
<dbReference type="GO" id="GO:0061631">
    <property type="term" value="F:ubiquitin conjugating enzyme activity"/>
    <property type="evidence" value="ECO:0007669"/>
    <property type="project" value="UniProtKB-EC"/>
</dbReference>
<accession>A0A914AJY2</accession>
<dbReference type="PROSITE" id="PS00183">
    <property type="entry name" value="UBC_1"/>
    <property type="match status" value="1"/>
</dbReference>
<dbReference type="GO" id="GO:0010458">
    <property type="term" value="P:exit from mitosis"/>
    <property type="evidence" value="ECO:0007669"/>
    <property type="project" value="UniProtKB-ARBA"/>
</dbReference>
<comment type="catalytic activity">
    <reaction evidence="1">
        <text>S-ubiquitinyl-[E1 ubiquitin-activating enzyme]-L-cysteine + [E2 ubiquitin-conjugating enzyme]-L-cysteine = [E1 ubiquitin-activating enzyme]-L-cysteine + S-ubiquitinyl-[E2 ubiquitin-conjugating enzyme]-L-cysteine.</text>
        <dbReference type="EC" id="2.3.2.23"/>
    </reaction>
</comment>
<dbReference type="SMART" id="SM00212">
    <property type="entry name" value="UBCc"/>
    <property type="match status" value="1"/>
</dbReference>
<dbReference type="Gene3D" id="3.10.110.10">
    <property type="entry name" value="Ubiquitin Conjugating Enzyme"/>
    <property type="match status" value="1"/>
</dbReference>